<dbReference type="eggNOG" id="KOG2134">
    <property type="taxonomic scope" value="Eukaryota"/>
</dbReference>
<dbReference type="PANTHER" id="PTHR12083:SF9">
    <property type="entry name" value="BIFUNCTIONAL POLYNUCLEOTIDE PHOSPHATASE_KINASE"/>
    <property type="match status" value="1"/>
</dbReference>
<dbReference type="PANTHER" id="PTHR12083">
    <property type="entry name" value="BIFUNCTIONAL POLYNUCLEOTIDE PHOSPHATASE/KINASE"/>
    <property type="match status" value="1"/>
</dbReference>
<dbReference type="GO" id="GO:0046403">
    <property type="term" value="F:polynucleotide 3'-phosphatase activity"/>
    <property type="evidence" value="ECO:0007669"/>
    <property type="project" value="TreeGrafter"/>
</dbReference>
<evidence type="ECO:0000313" key="2">
    <source>
        <dbReference type="Proteomes" id="UP000006310"/>
    </source>
</evidence>
<dbReference type="InterPro" id="IPR036412">
    <property type="entry name" value="HAD-like_sf"/>
</dbReference>
<accession>J7RTU0</accession>
<dbReference type="EMBL" id="HE978314">
    <property type="protein sequence ID" value="CCK68187.1"/>
    <property type="molecule type" value="Genomic_DNA"/>
</dbReference>
<dbReference type="OMA" id="LINNIWI"/>
<organism evidence="1 2">
    <name type="scientific">Huiozyma naganishii (strain ATCC MYA-139 / BCRC 22969 / CBS 8797 / KCTC 17520 / NBRC 10181 / NCYC 3082 / Yp74L-3)</name>
    <name type="common">Yeast</name>
    <name type="synonym">Kazachstania naganishii</name>
    <dbReference type="NCBI Taxonomy" id="1071383"/>
    <lineage>
        <taxon>Eukaryota</taxon>
        <taxon>Fungi</taxon>
        <taxon>Dikarya</taxon>
        <taxon>Ascomycota</taxon>
        <taxon>Saccharomycotina</taxon>
        <taxon>Saccharomycetes</taxon>
        <taxon>Saccharomycetales</taxon>
        <taxon>Saccharomycetaceae</taxon>
        <taxon>Huiozyma</taxon>
    </lineage>
</organism>
<dbReference type="Gene3D" id="3.40.50.1000">
    <property type="entry name" value="HAD superfamily/HAD-like"/>
    <property type="match status" value="1"/>
</dbReference>
<dbReference type="AlphaFoldDB" id="J7RTU0"/>
<protein>
    <recommendedName>
        <fullName evidence="3">DNA 3'-phosphatase</fullName>
    </recommendedName>
</protein>
<sequence length="246" mass="27424">MSHSVSVLPYLVKFAPKTPHQFDGYINVHSFDLDHTLIRPKRPKATFGNAPHDWKFMEYDTGPAINKLVEILKADTHACFVIFTNQGGVLADPSTSKSFLNFEKKILLILKAVEAVDSGEEFLNRLWIYSSTKKPAALSKKIPTLNSKPGKVNKHSTSGKSNLKPLAALILLSEKFDEMRKPATGLFVECNRDLKEILSPTDGPVNWKYYCGDAAGRSTDFSDSDKIFALNTGVSFKVPEDIFNKK</sequence>
<dbReference type="GO" id="GO:0006281">
    <property type="term" value="P:DNA repair"/>
    <property type="evidence" value="ECO:0007669"/>
    <property type="project" value="TreeGrafter"/>
</dbReference>
<dbReference type="RefSeq" id="XP_022462433.1">
    <property type="nucleotide sequence ID" value="XM_022609518.1"/>
</dbReference>
<dbReference type="GeneID" id="34523822"/>
<dbReference type="SUPFAM" id="SSF56784">
    <property type="entry name" value="HAD-like"/>
    <property type="match status" value="1"/>
</dbReference>
<dbReference type="InterPro" id="IPR013954">
    <property type="entry name" value="PNK3P"/>
</dbReference>
<dbReference type="GO" id="GO:0003690">
    <property type="term" value="F:double-stranded DNA binding"/>
    <property type="evidence" value="ECO:0007669"/>
    <property type="project" value="TreeGrafter"/>
</dbReference>
<dbReference type="InterPro" id="IPR023214">
    <property type="entry name" value="HAD_sf"/>
</dbReference>
<dbReference type="NCBIfam" id="TIGR01664">
    <property type="entry name" value="DNA-3'-Pase"/>
    <property type="match status" value="1"/>
</dbReference>
<dbReference type="Proteomes" id="UP000006310">
    <property type="component" value="Chromosome 1"/>
</dbReference>
<dbReference type="Pfam" id="PF08645">
    <property type="entry name" value="PNK3P"/>
    <property type="match status" value="1"/>
</dbReference>
<gene>
    <name evidence="1" type="primary">KNAG0A05210</name>
    <name evidence="1" type="ordered locus">KNAG_0A05210</name>
</gene>
<dbReference type="OrthoDB" id="19045at2759"/>
<name>J7RTU0_HUIN7</name>
<keyword evidence="2" id="KW-1185">Reference proteome</keyword>
<dbReference type="STRING" id="1071383.J7RTU0"/>
<proteinExistence type="predicted"/>
<dbReference type="HOGENOM" id="CLU_014938_0_0_1"/>
<reference evidence="2" key="2">
    <citation type="submission" date="2012-08" db="EMBL/GenBank/DDBJ databases">
        <title>Genome sequence of Kazachstania naganishii.</title>
        <authorList>
            <person name="Gordon J.L."/>
            <person name="Armisen D."/>
            <person name="Proux-Wera E."/>
            <person name="OhEigeartaigh S.S."/>
            <person name="Byrne K.P."/>
            <person name="Wolfe K.H."/>
        </authorList>
    </citation>
    <scope>NUCLEOTIDE SEQUENCE [LARGE SCALE GENOMIC DNA]</scope>
    <source>
        <strain evidence="2">ATCC MYA-139 / BCRC 22969 / CBS 8797 / CCRC 22969 / KCTC 17520 / NBRC 10181 / NCYC 3082</strain>
    </source>
</reference>
<evidence type="ECO:0008006" key="3">
    <source>
        <dbReference type="Google" id="ProtNLM"/>
    </source>
</evidence>
<reference evidence="1 2" key="1">
    <citation type="journal article" date="2011" name="Proc. Natl. Acad. Sci. U.S.A.">
        <title>Evolutionary erosion of yeast sex chromosomes by mating-type switching accidents.</title>
        <authorList>
            <person name="Gordon J.L."/>
            <person name="Armisen D."/>
            <person name="Proux-Wera E."/>
            <person name="Oheigeartaigh S.S."/>
            <person name="Byrne K.P."/>
            <person name="Wolfe K.H."/>
        </authorList>
    </citation>
    <scope>NUCLEOTIDE SEQUENCE [LARGE SCALE GENOMIC DNA]</scope>
    <source>
        <strain evidence="2">ATCC MYA-139 / BCRC 22969 / CBS 8797 / CCRC 22969 / KCTC 17520 / NBRC 10181 / NCYC 3082</strain>
    </source>
</reference>
<dbReference type="KEGG" id="kng:KNAG_0A05210"/>
<dbReference type="InterPro" id="IPR006551">
    <property type="entry name" value="Polynucleotide_phosphatase"/>
</dbReference>
<evidence type="ECO:0000313" key="1">
    <source>
        <dbReference type="EMBL" id="CCK68187.1"/>
    </source>
</evidence>
<dbReference type="GO" id="GO:0046404">
    <property type="term" value="F:ATP-dependent polydeoxyribonucleotide 5'-hydroxyl-kinase activity"/>
    <property type="evidence" value="ECO:0007669"/>
    <property type="project" value="TreeGrafter"/>
</dbReference>